<reference evidence="1" key="2">
    <citation type="journal article" date="2023" name="BMC Genomics">
        <title>Pest status, molecular evolution, and epigenetic factors derived from the genome assembly of Frankliniella fusca, a thysanopteran phytovirus vector.</title>
        <authorList>
            <person name="Catto M.A."/>
            <person name="Labadie P.E."/>
            <person name="Jacobson A.L."/>
            <person name="Kennedy G.G."/>
            <person name="Srinivasan R."/>
            <person name="Hunt B.G."/>
        </authorList>
    </citation>
    <scope>NUCLEOTIDE SEQUENCE</scope>
    <source>
        <strain evidence="1">PL_HMW_Pooled</strain>
    </source>
</reference>
<sequence length="175" mass="20502">MRVLKNFKNVTYFLAEKHQLYQLRLRLTEKYPTEFSPSETNLFNINVYSFDLQVAIYENNLVGDIYECDTFSHKGCLCKKGNVVVLRQEAYNINVLLGTIVLLLVDDNGPHLVLEVRSTEFISSMRYFEMKDWVKYECIHPDKLLSAKSLHVYKRDSRLLIKLKHGLVSEEMKTS</sequence>
<evidence type="ECO:0000313" key="2">
    <source>
        <dbReference type="Proteomes" id="UP001219518"/>
    </source>
</evidence>
<gene>
    <name evidence="1" type="ORF">KUF71_004293</name>
</gene>
<proteinExistence type="predicted"/>
<protein>
    <submittedName>
        <fullName evidence="1">Succinylglutamate desuccinylase</fullName>
    </submittedName>
</protein>
<organism evidence="1 2">
    <name type="scientific">Frankliniella fusca</name>
    <dbReference type="NCBI Taxonomy" id="407009"/>
    <lineage>
        <taxon>Eukaryota</taxon>
        <taxon>Metazoa</taxon>
        <taxon>Ecdysozoa</taxon>
        <taxon>Arthropoda</taxon>
        <taxon>Hexapoda</taxon>
        <taxon>Insecta</taxon>
        <taxon>Pterygota</taxon>
        <taxon>Neoptera</taxon>
        <taxon>Paraneoptera</taxon>
        <taxon>Thysanoptera</taxon>
        <taxon>Terebrantia</taxon>
        <taxon>Thripoidea</taxon>
        <taxon>Thripidae</taxon>
        <taxon>Frankliniella</taxon>
    </lineage>
</organism>
<reference evidence="1" key="1">
    <citation type="submission" date="2021-07" db="EMBL/GenBank/DDBJ databases">
        <authorList>
            <person name="Catto M.A."/>
            <person name="Jacobson A."/>
            <person name="Kennedy G."/>
            <person name="Labadie P."/>
            <person name="Hunt B.G."/>
            <person name="Srinivasan R."/>
        </authorList>
    </citation>
    <scope>NUCLEOTIDE SEQUENCE</scope>
    <source>
        <strain evidence="1">PL_HMW_Pooled</strain>
        <tissue evidence="1">Head</tissue>
    </source>
</reference>
<accession>A0AAE1L930</accession>
<comment type="caution">
    <text evidence="1">The sequence shown here is derived from an EMBL/GenBank/DDBJ whole genome shotgun (WGS) entry which is preliminary data.</text>
</comment>
<evidence type="ECO:0000313" key="1">
    <source>
        <dbReference type="EMBL" id="KAK3910805.1"/>
    </source>
</evidence>
<keyword evidence="2" id="KW-1185">Reference proteome</keyword>
<dbReference type="Proteomes" id="UP001219518">
    <property type="component" value="Unassembled WGS sequence"/>
</dbReference>
<name>A0AAE1L930_9NEOP</name>
<dbReference type="AlphaFoldDB" id="A0AAE1L930"/>
<dbReference type="EMBL" id="JAHWGI010000195">
    <property type="protein sequence ID" value="KAK3910805.1"/>
    <property type="molecule type" value="Genomic_DNA"/>
</dbReference>